<organism evidence="1 2">
    <name type="scientific">Candidatus Argoarchaeum ethanivorans</name>
    <dbReference type="NCBI Taxonomy" id="2608793"/>
    <lineage>
        <taxon>Archaea</taxon>
        <taxon>Methanobacteriati</taxon>
        <taxon>Methanobacteriota</taxon>
        <taxon>Stenosarchaea group</taxon>
        <taxon>Methanomicrobia</taxon>
        <taxon>Methanosarcinales</taxon>
        <taxon>Methanosarcinales incertae sedis</taxon>
        <taxon>GOM Arc I cluster</taxon>
        <taxon>Candidatus Argoarchaeum</taxon>
    </lineage>
</organism>
<evidence type="ECO:0000313" key="1">
    <source>
        <dbReference type="EMBL" id="CAD6494793.1"/>
    </source>
</evidence>
<comment type="caution">
    <text evidence="1">The sequence shown here is derived from an EMBL/GenBank/DDBJ whole genome shotgun (WGS) entry which is preliminary data.</text>
</comment>
<dbReference type="EMBL" id="CAJHIS010000032">
    <property type="protein sequence ID" value="CAD6494793.1"/>
    <property type="molecule type" value="Genomic_DNA"/>
</dbReference>
<evidence type="ECO:0008006" key="3">
    <source>
        <dbReference type="Google" id="ProtNLM"/>
    </source>
</evidence>
<sequence length="134" mass="15805">MIQETLEEIKIRKELASYYFSNFEKHRLQDPAKASEFLWGTLNALVYAIGLLHGKKIAEHSKVIGILKELRMDEESISAAQMVHANFFHDFMDKETFELQTKKVVTMLRKLEEILEKELKRQIKSIKHERQVCQ</sequence>
<name>A0A811TGC6_9EURY</name>
<reference evidence="1" key="1">
    <citation type="submission" date="2020-10" db="EMBL/GenBank/DDBJ databases">
        <authorList>
            <person name="Hahn C.J."/>
            <person name="Laso-Perez R."/>
            <person name="Vulcano F."/>
            <person name="Vaziourakis K.-M."/>
            <person name="Stokke R."/>
            <person name="Steen I.H."/>
            <person name="Teske A."/>
            <person name="Boetius A."/>
            <person name="Liebeke M."/>
            <person name="Amann R."/>
            <person name="Knittel K."/>
        </authorList>
    </citation>
    <scope>NUCLEOTIDE SEQUENCE</scope>
    <source>
        <strain evidence="1">Gfbio:e3339647-f889-4370-9287-4fb5cb688e4c:AG392D22_GoMArc1</strain>
    </source>
</reference>
<evidence type="ECO:0000313" key="2">
    <source>
        <dbReference type="Proteomes" id="UP000634805"/>
    </source>
</evidence>
<dbReference type="Proteomes" id="UP000634805">
    <property type="component" value="Unassembled WGS sequence"/>
</dbReference>
<accession>A0A811TGC6</accession>
<gene>
    <name evidence="1" type="ORF">EMLJLAPB_00951</name>
</gene>
<dbReference type="AlphaFoldDB" id="A0A811TGC6"/>
<protein>
    <recommendedName>
        <fullName evidence="3">HEPN domain-containing protein</fullName>
    </recommendedName>
</protein>
<proteinExistence type="predicted"/>